<dbReference type="SMART" id="SM00356">
    <property type="entry name" value="ZnF_C3H1"/>
    <property type="match status" value="5"/>
</dbReference>
<evidence type="ECO:0000259" key="7">
    <source>
        <dbReference type="PROSITE" id="PS50103"/>
    </source>
</evidence>
<proteinExistence type="predicted"/>
<accession>A0ABR0RNH7</accession>
<feature type="compositionally biased region" description="Basic and acidic residues" evidence="5">
    <location>
        <begin position="688"/>
        <end position="705"/>
    </location>
</feature>
<feature type="compositionally biased region" description="Basic and acidic residues" evidence="5">
    <location>
        <begin position="1938"/>
        <end position="1952"/>
    </location>
</feature>
<feature type="domain" description="C3H1-type" evidence="7">
    <location>
        <begin position="1003"/>
        <end position="1032"/>
    </location>
</feature>
<feature type="domain" description="PHD-type" evidence="6">
    <location>
        <begin position="579"/>
        <end position="630"/>
    </location>
</feature>
<feature type="region of interest" description="Disordered" evidence="5">
    <location>
        <begin position="1601"/>
        <end position="1731"/>
    </location>
</feature>
<feature type="compositionally biased region" description="Polar residues" evidence="5">
    <location>
        <begin position="793"/>
        <end position="808"/>
    </location>
</feature>
<protein>
    <submittedName>
        <fullName evidence="9">Uncharacterized protein</fullName>
    </submittedName>
</protein>
<comment type="caution">
    <text evidence="9">The sequence shown here is derived from an EMBL/GenBank/DDBJ whole genome shotgun (WGS) entry which is preliminary data.</text>
</comment>
<evidence type="ECO:0000259" key="8">
    <source>
        <dbReference type="PROSITE" id="PS50157"/>
    </source>
</evidence>
<dbReference type="Gene3D" id="3.30.160.60">
    <property type="entry name" value="Classic Zinc Finger"/>
    <property type="match status" value="1"/>
</dbReference>
<feature type="domain" description="C2H2-type" evidence="8">
    <location>
        <begin position="1519"/>
        <end position="1545"/>
    </location>
</feature>
<dbReference type="Proteomes" id="UP001334248">
    <property type="component" value="Unassembled WGS sequence"/>
</dbReference>
<feature type="region of interest" description="Disordered" evidence="5">
    <location>
        <begin position="539"/>
        <end position="574"/>
    </location>
</feature>
<dbReference type="SUPFAM" id="SSF57667">
    <property type="entry name" value="beta-beta-alpha zinc fingers"/>
    <property type="match status" value="1"/>
</dbReference>
<dbReference type="Gene3D" id="3.30.40.10">
    <property type="entry name" value="Zinc/RING finger domain, C3HC4 (zinc finger)"/>
    <property type="match status" value="1"/>
</dbReference>
<feature type="compositionally biased region" description="Basic and acidic residues" evidence="5">
    <location>
        <begin position="332"/>
        <end position="342"/>
    </location>
</feature>
<keyword evidence="2 4" id="KW-0863">Zinc-finger</keyword>
<evidence type="ECO:0000256" key="4">
    <source>
        <dbReference type="PROSITE-ProRule" id="PRU00723"/>
    </source>
</evidence>
<feature type="region of interest" description="Disordered" evidence="5">
    <location>
        <begin position="1403"/>
        <end position="1428"/>
    </location>
</feature>
<feature type="compositionally biased region" description="Basic and acidic residues" evidence="5">
    <location>
        <begin position="2351"/>
        <end position="2362"/>
    </location>
</feature>
<evidence type="ECO:0000313" key="10">
    <source>
        <dbReference type="Proteomes" id="UP001334248"/>
    </source>
</evidence>
<feature type="compositionally biased region" description="Polar residues" evidence="5">
    <location>
        <begin position="2129"/>
        <end position="2139"/>
    </location>
</feature>
<feature type="compositionally biased region" description="Polar residues" evidence="5">
    <location>
        <begin position="1231"/>
        <end position="1241"/>
    </location>
</feature>
<dbReference type="RefSeq" id="XP_064729873.1">
    <property type="nucleotide sequence ID" value="XM_064874151.1"/>
</dbReference>
<keyword evidence="10" id="KW-1185">Reference proteome</keyword>
<feature type="compositionally biased region" description="Basic and acidic residues" evidence="5">
    <location>
        <begin position="715"/>
        <end position="728"/>
    </location>
</feature>
<feature type="compositionally biased region" description="Basic and acidic residues" evidence="5">
    <location>
        <begin position="540"/>
        <end position="560"/>
    </location>
</feature>
<name>A0ABR0RNH7_9EURO</name>
<keyword evidence="3 4" id="KW-0862">Zinc</keyword>
<dbReference type="PROSITE" id="PS00028">
    <property type="entry name" value="ZINC_FINGER_C2H2_1"/>
    <property type="match status" value="2"/>
</dbReference>
<feature type="region of interest" description="Disordered" evidence="5">
    <location>
        <begin position="256"/>
        <end position="394"/>
    </location>
</feature>
<feature type="region of interest" description="Disordered" evidence="5">
    <location>
        <begin position="406"/>
        <end position="502"/>
    </location>
</feature>
<feature type="compositionally biased region" description="Acidic residues" evidence="5">
    <location>
        <begin position="1696"/>
        <end position="1707"/>
    </location>
</feature>
<feature type="zinc finger region" description="C3H1-type" evidence="4">
    <location>
        <begin position="133"/>
        <end position="157"/>
    </location>
</feature>
<dbReference type="InterPro" id="IPR019787">
    <property type="entry name" value="Znf_PHD-finger"/>
</dbReference>
<evidence type="ECO:0000256" key="3">
    <source>
        <dbReference type="ARBA" id="ARBA00022833"/>
    </source>
</evidence>
<feature type="region of interest" description="Disordered" evidence="5">
    <location>
        <begin position="1223"/>
        <end position="1250"/>
    </location>
</feature>
<evidence type="ECO:0000256" key="5">
    <source>
        <dbReference type="SAM" id="MobiDB-lite"/>
    </source>
</evidence>
<feature type="compositionally biased region" description="Acidic residues" evidence="5">
    <location>
        <begin position="2173"/>
        <end position="2182"/>
    </location>
</feature>
<feature type="domain" description="C3H1-type" evidence="7">
    <location>
        <begin position="197"/>
        <end position="226"/>
    </location>
</feature>
<dbReference type="GeneID" id="89999183"/>
<reference evidence="9 10" key="1">
    <citation type="journal article" date="2023" name="Res Sq">
        <title>Genomic and morphological characterization of Knufia obscura isolated from the Mars 2020 spacecraft assembly facility.</title>
        <authorList>
            <person name="Chander A.M."/>
            <person name="Teixeira M.M."/>
            <person name="Singh N.K."/>
            <person name="Williams M.P."/>
            <person name="Parker C.W."/>
            <person name="Leo P."/>
            <person name="Stajich J.E."/>
            <person name="Torok T."/>
            <person name="Tighe S."/>
            <person name="Mason C.E."/>
            <person name="Venkateswaran K."/>
        </authorList>
    </citation>
    <scope>NUCLEOTIDE SEQUENCE [LARGE SCALE GENOMIC DNA]</scope>
    <source>
        <strain evidence="9 10">CCFEE 5817</strain>
    </source>
</reference>
<feature type="compositionally biased region" description="Low complexity" evidence="5">
    <location>
        <begin position="2057"/>
        <end position="2070"/>
    </location>
</feature>
<dbReference type="InterPro" id="IPR001965">
    <property type="entry name" value="Znf_PHD"/>
</dbReference>
<sequence length="2362" mass="260758">MKMPFPGHKKSVELFARGAAGSDSPKIQKFPVLESPASPIDTSEDEYSDDSSEEADYCKQYLRAGNCASISRGCHSSHRIPRSDSSRLWKKLGFSDVPGWLRARSNQDRSWYSQPRRLTKKGNPMPERGEKLYCTFFLETGRCRYTRPGCRYSHEVPDLGDIELWQAIGFSEVPQWLRSRLSKNQKFTKKGNRLPEPNTKVYCDHFLRTEYCRFAQEGCMYSHDVPDLDDLELWQAIGFTDVPQWLRFRATFTEHSPRQSRREGRAVESDGERLIASDDSPWPVRQPPSGPRSQQMDISPPPLRRDIGRMVSFNSREQAERHRHSSSAMSRPGRERFEESDVYRPPYEQNTDRAANHSRERNGVRPRRRSNGYDNQEPQREQLHVASHKGPNHDEALSSAALVSGSTVKLNPSRQDVEKATTGVRDKQQATPTQRGDESHRTYYGNMADTTAGSHRNSGDVAEDSTAQGDRNITPGISIRGLASKTTNTSTDPDTPAVGVNQPPEATVSVEITRPSTAEAAEPQKHAGFNYLAALYPSENHPHSGHAEKTRTLSPYDRKRASNTPLSDLTTSSRSSSLKKKCSSCKKPESNYQLLVPCTTCPRKYHSICGDPRPNMAPKGSFVCGRCIEKRKAGAKDKALVPCPTAGSRNDDGPAFTPVDAASAPHGPALSPPQTEGLPSEPSLHESTAAKDDMEPDCSDKREGTKYSAKVTPMSEHESANGHLKPSEPTKLAGFVPETSVNVSKLSAASIPEYENDSCQVAEETPRTSAADHQSEHQIPAVPYHRPAATGIGLSQGSGSSKEPSQAPQPRKDGITASYDGSHEAANYSQKSWDDDKENMRDMPPTAPKAMRERAALSYDGSQELLDRGQATWPGSKTTSGHAFGRRMPPDEYEPKPYLIHNPLVFEGAQEDAVRYKNVTCPWWVAGNTCKRREEDCMFAHRRTGIESPHGTRRAKYWTCPKWHAAQRSSTADFVESCPWTPDECLYAHEDTGYYVGLDGKARKKHLTCHWFYHRGWCDKTSEQCLFAHCWTGLVAEEPASKPARSSLGRYDDRHYRPAATEIPTVSRSSVDVTQGRGIYDAADTQSPVQETPSTAMNLRQTHASQPSRDTVVASSNTNDAAVPRPTQNIFVEARATADPRQRKSRQSDAAPELSATEDGTPIDSTTEKPDMQTSEPALAATPVQRPPETQRKASTGAGVRECRSCGKKVMGRDTCIACQKPDEEADQASPVATASGQPKNSGKARYESTGSADIDVELASPIEDIDFNDVSIVPRATKKVLKRAASGSRLFTSNKRFRPNPPAAPLRESKVKVVLPTLEEITTAERVKRAEEKLVNAKKDEASLSRKGLPGEPEINPARFDAELTSIAFPVPGARSSVQPIEDPTAPQALQQSTLAPLNETVDDQTEFSTSQIPQATSPTSSHDDDNEILEDIEHSTTDLTAGSSRTMSTFYSASQSLCSDEESETSLALLSKQHKESARKKSKQENLWSSSTNNSQEATTTEPVKIPAPSKLPNGRFDCPFSCGQTFAAEKHATRHAADLHANVIKYQCEICSKGFYRKDKYQDHVKTHPRKKTGLSKQSAANVHFEEIDQGIEMQGINSPKETAEVVGKRSVNTEETDLREEPELGVRSDASLSDSAFPIESETEPEDEEMTDKETDKTAESTNDKQFPREVEEAADSIPPAPASATPQVLSSDEDETDSDESGDESKRSCKDCTNRGTGGKCLHDARGRLDGRRCDDYVSERVARNIRHFPSGEAWRTIEDAALQSRPRGQVPLMMKRTEASTGKGIRITPETITFQNPGSPTTMDSEAMLEIRNHSLSDILFKVQIQPGPCEQEWEAGTNWGQIDADHTISVYIRRKINSLRIRYQKPRLDPVQYPEYITVSYTPISSGGNGSRVNTWSYMGEHKIRVPVKCVEAPVFSDVDDNDSSIEEASDLDKADDIDREDHEGPTLSGVKINEPAKKIPVVLVPPRKSTAKPQTEQPPKLTLKFSANARSKGPIPTQRQAHTQSTATTSTNDVPPVKPGRTQVAGASGKERDDSAQARPVKKINLRMGPAPVGSPAGASPGTKAQHRRTASQINNTEKSPQQRSREAATFDVTEEEMPKALGKSDARKPTQVVLQHRRTVSNSTNQSSRPPQKARQPVKSNAPSPKLLASIARLKSRGVKFEEPDTDEEEYEAESANSASHPSEQTRPPLEPLQSFLTTRDPQNLYYKPSNSLLPPTPSLPLPKITKGQGLKIPSSIRHRQMLRNLWLHGNAHKECNRELPQSEVYAMVERKVPDANDKWAPDTLQVREEKISFREFCGVGRGAEVEACLVGMGDGVRLAWRERGEGGTAGAGMGVGRRKRVADGEKWGVSER</sequence>
<dbReference type="SUPFAM" id="SSF57903">
    <property type="entry name" value="FYVE/PHD zinc finger"/>
    <property type="match status" value="1"/>
</dbReference>
<feature type="region of interest" description="Disordered" evidence="5">
    <location>
        <begin position="638"/>
        <end position="736"/>
    </location>
</feature>
<feature type="compositionally biased region" description="Polar residues" evidence="5">
    <location>
        <begin position="484"/>
        <end position="493"/>
    </location>
</feature>
<evidence type="ECO:0000259" key="6">
    <source>
        <dbReference type="PROSITE" id="PS50016"/>
    </source>
</evidence>
<feature type="zinc finger region" description="C3H1-type" evidence="4">
    <location>
        <begin position="1003"/>
        <end position="1032"/>
    </location>
</feature>
<feature type="domain" description="C2H2-type" evidence="8">
    <location>
        <begin position="1549"/>
        <end position="1576"/>
    </location>
</feature>
<dbReference type="PROSITE" id="PS50016">
    <property type="entry name" value="ZF_PHD_2"/>
    <property type="match status" value="1"/>
</dbReference>
<feature type="region of interest" description="Disordered" evidence="5">
    <location>
        <begin position="866"/>
        <end position="890"/>
    </location>
</feature>
<feature type="region of interest" description="Disordered" evidence="5">
    <location>
        <begin position="1926"/>
        <end position="2200"/>
    </location>
</feature>
<dbReference type="InterPro" id="IPR000571">
    <property type="entry name" value="Znf_CCCH"/>
</dbReference>
<dbReference type="EMBL" id="JAVHJV010000006">
    <property type="protein sequence ID" value="KAK5941783.1"/>
    <property type="molecule type" value="Genomic_DNA"/>
</dbReference>
<feature type="domain" description="C3H1-type" evidence="7">
    <location>
        <begin position="915"/>
        <end position="944"/>
    </location>
</feature>
<feature type="compositionally biased region" description="Basic and acidic residues" evidence="5">
    <location>
        <begin position="1708"/>
        <end position="1718"/>
    </location>
</feature>
<feature type="region of interest" description="Disordered" evidence="5">
    <location>
        <begin position="749"/>
        <end position="853"/>
    </location>
</feature>
<feature type="compositionally biased region" description="Polar residues" evidence="5">
    <location>
        <begin position="1084"/>
        <end position="1130"/>
    </location>
</feature>
<feature type="zinc finger region" description="C3H1-type" evidence="4">
    <location>
        <begin position="915"/>
        <end position="944"/>
    </location>
</feature>
<feature type="compositionally biased region" description="Polar residues" evidence="5">
    <location>
        <begin position="1408"/>
        <end position="1422"/>
    </location>
</feature>
<dbReference type="SMART" id="SM00249">
    <property type="entry name" value="PHD"/>
    <property type="match status" value="1"/>
</dbReference>
<dbReference type="Gene3D" id="3.30.1370.210">
    <property type="match status" value="1"/>
</dbReference>
<evidence type="ECO:0000256" key="1">
    <source>
        <dbReference type="ARBA" id="ARBA00022723"/>
    </source>
</evidence>
<feature type="compositionally biased region" description="Basic and acidic residues" evidence="5">
    <location>
        <begin position="2105"/>
        <end position="2117"/>
    </location>
</feature>
<gene>
    <name evidence="9" type="ORF">PMZ80_005734</name>
</gene>
<organism evidence="9 10">
    <name type="scientific">Knufia obscura</name>
    <dbReference type="NCBI Taxonomy" id="1635080"/>
    <lineage>
        <taxon>Eukaryota</taxon>
        <taxon>Fungi</taxon>
        <taxon>Dikarya</taxon>
        <taxon>Ascomycota</taxon>
        <taxon>Pezizomycotina</taxon>
        <taxon>Eurotiomycetes</taxon>
        <taxon>Chaetothyriomycetidae</taxon>
        <taxon>Chaetothyriales</taxon>
        <taxon>Trichomeriaceae</taxon>
        <taxon>Knufia</taxon>
    </lineage>
</organism>
<evidence type="ECO:0000313" key="9">
    <source>
        <dbReference type="EMBL" id="KAK5941783.1"/>
    </source>
</evidence>
<dbReference type="PROSITE" id="PS50103">
    <property type="entry name" value="ZF_C3H1"/>
    <property type="match status" value="4"/>
</dbReference>
<feature type="compositionally biased region" description="Polar residues" evidence="5">
    <location>
        <begin position="1487"/>
        <end position="1504"/>
    </location>
</feature>
<feature type="domain" description="C3H1-type" evidence="7">
    <location>
        <begin position="133"/>
        <end position="157"/>
    </location>
</feature>
<dbReference type="InterPro" id="IPR011011">
    <property type="entry name" value="Znf_FYVE_PHD"/>
</dbReference>
<dbReference type="SMART" id="SM00355">
    <property type="entry name" value="ZnF_C2H2"/>
    <property type="match status" value="2"/>
</dbReference>
<dbReference type="InterPro" id="IPR013083">
    <property type="entry name" value="Znf_RING/FYVE/PHD"/>
</dbReference>
<dbReference type="InterPro" id="IPR036236">
    <property type="entry name" value="Znf_C2H2_sf"/>
</dbReference>
<dbReference type="PROSITE" id="PS50157">
    <property type="entry name" value="ZINC_FINGER_C2H2_2"/>
    <property type="match status" value="2"/>
</dbReference>
<feature type="compositionally biased region" description="Low complexity" evidence="5">
    <location>
        <begin position="2005"/>
        <end position="2019"/>
    </location>
</feature>
<keyword evidence="1 4" id="KW-0479">Metal-binding</keyword>
<feature type="compositionally biased region" description="Basic and acidic residues" evidence="5">
    <location>
        <begin position="832"/>
        <end position="841"/>
    </location>
</feature>
<feature type="compositionally biased region" description="Basic and acidic residues" evidence="5">
    <location>
        <begin position="1656"/>
        <end position="1676"/>
    </location>
</feature>
<evidence type="ECO:0000256" key="2">
    <source>
        <dbReference type="ARBA" id="ARBA00022771"/>
    </source>
</evidence>
<feature type="compositionally biased region" description="Basic and acidic residues" evidence="5">
    <location>
        <begin position="415"/>
        <end position="428"/>
    </location>
</feature>
<feature type="compositionally biased region" description="Acidic residues" evidence="5">
    <location>
        <begin position="1645"/>
        <end position="1655"/>
    </location>
</feature>
<feature type="compositionally biased region" description="Basic and acidic residues" evidence="5">
    <location>
        <begin position="256"/>
        <end position="276"/>
    </location>
</feature>
<feature type="zinc finger region" description="C3H1-type" evidence="4">
    <location>
        <begin position="197"/>
        <end position="226"/>
    </location>
</feature>
<feature type="compositionally biased region" description="Acidic residues" evidence="5">
    <location>
        <begin position="1926"/>
        <end position="1937"/>
    </location>
</feature>
<feature type="compositionally biased region" description="Basic and acidic residues" evidence="5">
    <location>
        <begin position="350"/>
        <end position="363"/>
    </location>
</feature>
<feature type="compositionally biased region" description="Polar residues" evidence="5">
    <location>
        <begin position="2079"/>
        <end position="2091"/>
    </location>
</feature>
<feature type="region of interest" description="Disordered" evidence="5">
    <location>
        <begin position="1081"/>
        <end position="1203"/>
    </location>
</feature>
<feature type="region of interest" description="Disordered" evidence="5">
    <location>
        <begin position="2337"/>
        <end position="2362"/>
    </location>
</feature>
<feature type="region of interest" description="Disordered" evidence="5">
    <location>
        <begin position="1473"/>
        <end position="1513"/>
    </location>
</feature>
<feature type="region of interest" description="Disordered" evidence="5">
    <location>
        <begin position="16"/>
        <end position="50"/>
    </location>
</feature>
<dbReference type="InterPro" id="IPR013087">
    <property type="entry name" value="Znf_C2H2_type"/>
</dbReference>